<evidence type="ECO:0000313" key="3">
    <source>
        <dbReference type="Proteomes" id="UP001597046"/>
    </source>
</evidence>
<evidence type="ECO:0000313" key="2">
    <source>
        <dbReference type="EMBL" id="MFD1055644.1"/>
    </source>
</evidence>
<dbReference type="RefSeq" id="WP_386053674.1">
    <property type="nucleotide sequence ID" value="NZ_JBHTKH010000010.1"/>
</dbReference>
<proteinExistence type="predicted"/>
<organism evidence="2 3">
    <name type="scientific">Terrabacter terrigena</name>
    <dbReference type="NCBI Taxonomy" id="574718"/>
    <lineage>
        <taxon>Bacteria</taxon>
        <taxon>Bacillati</taxon>
        <taxon>Actinomycetota</taxon>
        <taxon>Actinomycetes</taxon>
        <taxon>Micrococcales</taxon>
        <taxon>Intrasporangiaceae</taxon>
        <taxon>Terrabacter</taxon>
    </lineage>
</organism>
<accession>A0ABW3N1R5</accession>
<dbReference type="PANTHER" id="PTHR35908:SF1">
    <property type="entry name" value="CONSERVED PROTEIN"/>
    <property type="match status" value="1"/>
</dbReference>
<feature type="domain" description="Glyoxalase-like" evidence="1">
    <location>
        <begin position="8"/>
        <end position="120"/>
    </location>
</feature>
<protein>
    <submittedName>
        <fullName evidence="2">VOC family protein</fullName>
    </submittedName>
</protein>
<dbReference type="InterPro" id="IPR029068">
    <property type="entry name" value="Glyas_Bleomycin-R_OHBP_Dase"/>
</dbReference>
<dbReference type="Pfam" id="PF18029">
    <property type="entry name" value="Glyoxalase_6"/>
    <property type="match status" value="1"/>
</dbReference>
<dbReference type="SUPFAM" id="SSF54593">
    <property type="entry name" value="Glyoxalase/Bleomycin resistance protein/Dihydroxybiphenyl dioxygenase"/>
    <property type="match status" value="1"/>
</dbReference>
<name>A0ABW3N1R5_9MICO</name>
<dbReference type="Proteomes" id="UP001597046">
    <property type="component" value="Unassembled WGS sequence"/>
</dbReference>
<comment type="caution">
    <text evidence="2">The sequence shown here is derived from an EMBL/GenBank/DDBJ whole genome shotgun (WGS) entry which is preliminary data.</text>
</comment>
<gene>
    <name evidence="2" type="ORF">ACFQ2V_15130</name>
</gene>
<sequence length="133" mass="15050">MALALSHTTINALDAYEQSVWWADLLGYHEDPDDPNEPGHEECMIFSPDGSHRLLLIEVEDAKVVRNRVHLDLRPTDRPRDEEVERVLALGATVEQDCRTDDGRGWVVMADPEGNEFCILRSDDERRAAGDIP</sequence>
<dbReference type="PANTHER" id="PTHR35908">
    <property type="entry name" value="HYPOTHETICAL FUSION PROTEIN"/>
    <property type="match status" value="1"/>
</dbReference>
<dbReference type="EMBL" id="JBHTKH010000010">
    <property type="protein sequence ID" value="MFD1055644.1"/>
    <property type="molecule type" value="Genomic_DNA"/>
</dbReference>
<reference evidence="3" key="1">
    <citation type="journal article" date="2019" name="Int. J. Syst. Evol. Microbiol.">
        <title>The Global Catalogue of Microorganisms (GCM) 10K type strain sequencing project: providing services to taxonomists for standard genome sequencing and annotation.</title>
        <authorList>
            <consortium name="The Broad Institute Genomics Platform"/>
            <consortium name="The Broad Institute Genome Sequencing Center for Infectious Disease"/>
            <person name="Wu L."/>
            <person name="Ma J."/>
        </authorList>
    </citation>
    <scope>NUCLEOTIDE SEQUENCE [LARGE SCALE GENOMIC DNA]</scope>
    <source>
        <strain evidence="3">CCUG 57508</strain>
    </source>
</reference>
<dbReference type="Gene3D" id="3.10.180.10">
    <property type="entry name" value="2,3-Dihydroxybiphenyl 1,2-Dioxygenase, domain 1"/>
    <property type="match status" value="1"/>
</dbReference>
<evidence type="ECO:0000259" key="1">
    <source>
        <dbReference type="Pfam" id="PF18029"/>
    </source>
</evidence>
<keyword evidence="3" id="KW-1185">Reference proteome</keyword>
<dbReference type="InterPro" id="IPR041581">
    <property type="entry name" value="Glyoxalase_6"/>
</dbReference>